<evidence type="ECO:0000313" key="11">
    <source>
        <dbReference type="Proteomes" id="UP000193944"/>
    </source>
</evidence>
<feature type="transmembrane region" description="Helical" evidence="9">
    <location>
        <begin position="458"/>
        <end position="480"/>
    </location>
</feature>
<comment type="caution">
    <text evidence="10">The sequence shown here is derived from an EMBL/GenBank/DDBJ whole genome shotgun (WGS) entry which is preliminary data.</text>
</comment>
<proteinExistence type="inferred from homology"/>
<dbReference type="InterPro" id="IPR007603">
    <property type="entry name" value="Choline_transptr-like"/>
</dbReference>
<dbReference type="STRING" id="1754192.A0A1Y1XGK1"/>
<keyword evidence="11" id="KW-1185">Reference proteome</keyword>
<feature type="transmembrane region" description="Helical" evidence="9">
    <location>
        <begin position="774"/>
        <end position="794"/>
    </location>
</feature>
<feature type="transmembrane region" description="Helical" evidence="9">
    <location>
        <begin position="492"/>
        <end position="516"/>
    </location>
</feature>
<protein>
    <recommendedName>
        <fullName evidence="4">Protein PNS1</fullName>
    </recommendedName>
</protein>
<evidence type="ECO:0000256" key="1">
    <source>
        <dbReference type="ARBA" id="ARBA00002957"/>
    </source>
</evidence>
<evidence type="ECO:0000256" key="5">
    <source>
        <dbReference type="ARBA" id="ARBA00022692"/>
    </source>
</evidence>
<evidence type="ECO:0000256" key="4">
    <source>
        <dbReference type="ARBA" id="ARBA00015388"/>
    </source>
</evidence>
<dbReference type="OrthoDB" id="10679508at2759"/>
<feature type="transmembrane region" description="Helical" evidence="9">
    <location>
        <begin position="646"/>
        <end position="669"/>
    </location>
</feature>
<dbReference type="GO" id="GO:0005886">
    <property type="term" value="C:plasma membrane"/>
    <property type="evidence" value="ECO:0007669"/>
    <property type="project" value="TreeGrafter"/>
</dbReference>
<gene>
    <name evidence="10" type="ORF">BCR32DRAFT_291046</name>
</gene>
<dbReference type="GO" id="GO:0022857">
    <property type="term" value="F:transmembrane transporter activity"/>
    <property type="evidence" value="ECO:0007669"/>
    <property type="project" value="InterPro"/>
</dbReference>
<feature type="compositionally biased region" description="Polar residues" evidence="8">
    <location>
        <begin position="371"/>
        <end position="390"/>
    </location>
</feature>
<dbReference type="AlphaFoldDB" id="A0A1Y1XGK1"/>
<evidence type="ECO:0000256" key="2">
    <source>
        <dbReference type="ARBA" id="ARBA00004141"/>
    </source>
</evidence>
<dbReference type="PANTHER" id="PTHR12385:SF4">
    <property type="entry name" value="PROTEIN PNS1"/>
    <property type="match status" value="1"/>
</dbReference>
<name>A0A1Y1XGK1_9FUNG</name>
<feature type="region of interest" description="Disordered" evidence="8">
    <location>
        <begin position="367"/>
        <end position="394"/>
    </location>
</feature>
<keyword evidence="6 9" id="KW-1133">Transmembrane helix</keyword>
<evidence type="ECO:0000256" key="6">
    <source>
        <dbReference type="ARBA" id="ARBA00022989"/>
    </source>
</evidence>
<evidence type="ECO:0000256" key="9">
    <source>
        <dbReference type="SAM" id="Phobius"/>
    </source>
</evidence>
<organism evidence="10 11">
    <name type="scientific">Anaeromyces robustus</name>
    <dbReference type="NCBI Taxonomy" id="1754192"/>
    <lineage>
        <taxon>Eukaryota</taxon>
        <taxon>Fungi</taxon>
        <taxon>Fungi incertae sedis</taxon>
        <taxon>Chytridiomycota</taxon>
        <taxon>Chytridiomycota incertae sedis</taxon>
        <taxon>Neocallimastigomycetes</taxon>
        <taxon>Neocallimastigales</taxon>
        <taxon>Neocallimastigaceae</taxon>
        <taxon>Anaeromyces</taxon>
    </lineage>
</organism>
<feature type="transmembrane region" description="Helical" evidence="9">
    <location>
        <begin position="561"/>
        <end position="581"/>
    </location>
</feature>
<comment type="subcellular location">
    <subcellularLocation>
        <location evidence="2">Membrane</location>
        <topology evidence="2">Multi-pass membrane protein</topology>
    </subcellularLocation>
</comment>
<evidence type="ECO:0000256" key="8">
    <source>
        <dbReference type="SAM" id="MobiDB-lite"/>
    </source>
</evidence>
<reference evidence="10 11" key="2">
    <citation type="submission" date="2016-08" db="EMBL/GenBank/DDBJ databases">
        <title>Pervasive Adenine N6-methylation of Active Genes in Fungi.</title>
        <authorList>
            <consortium name="DOE Joint Genome Institute"/>
            <person name="Mondo S.J."/>
            <person name="Dannebaum R.O."/>
            <person name="Kuo R.C."/>
            <person name="Labutti K."/>
            <person name="Haridas S."/>
            <person name="Kuo A."/>
            <person name="Salamov A."/>
            <person name="Ahrendt S.R."/>
            <person name="Lipzen A."/>
            <person name="Sullivan W."/>
            <person name="Andreopoulos W.B."/>
            <person name="Clum A."/>
            <person name="Lindquist E."/>
            <person name="Daum C."/>
            <person name="Ramamoorthy G.K."/>
            <person name="Gryganskyi A."/>
            <person name="Culley D."/>
            <person name="Magnuson J.K."/>
            <person name="James T.Y."/>
            <person name="O'Malley M.A."/>
            <person name="Stajich J.E."/>
            <person name="Spatafora J.W."/>
            <person name="Visel A."/>
            <person name="Grigoriev I.V."/>
        </authorList>
    </citation>
    <scope>NUCLEOTIDE SEQUENCE [LARGE SCALE GENOMIC DNA]</scope>
    <source>
        <strain evidence="10 11">S4</strain>
    </source>
</reference>
<keyword evidence="7 9" id="KW-0472">Membrane</keyword>
<sequence>MDSDCNSLEDSVNILNSLEDSVNINDNIEENTKISENEIINSSINIYEVENNINVNLEKNSKSSKTSINDDLDKNLIISEREVINNGLNENINIYEEENNVNVNLEKNSKSSKTSINDDLDKNLVISEREVINNGLNENINIYEEENNVNVNLEKNITSKLSIIVYSDKNSKILKTAILDDDLDKNLKISKTSLKDSKLSITSINNSSIEDLKYIPPKDRKIHDIWGISIYIITTSLMFFLYIQSISVLQLYGMPDKESFYVELFNSITDDDSGNIFKDNTSETMINEKNLSFINQKKYYNDYEYYNYNIYNNSLNYIDISYNNNNLNYNNSLNYMEISYNNNLNYNYLLSSNDNNINNYINKKENNYNEQQPKNGNNEMEQPKNTNNDMEQPMNENYDKEEEIKKELENENNEEISIESEEIKDSKSLIIILYLISVSSTFVVACIYLSFLLFLHKILAIITVIGIYSVGSGLGIYFFYQWIITKLENKIIIISSLTLYGCLINYLIVNTLYAIVTYFDKTTTEKDKTKILTKRVNLKEVFYILVILFLYFYNNEVLKNLIHTIVSGVIYYTFFDNYINFNPVIKSLSNSVIKNLGSICIGSILAAVIRVLDGGLKIFETLFILPMFIKNKLKSVCCFFKIIGHILYLGIIGIIFPFYFIILLLEYLIKLIELAMKYFNFYTFTNIAMEGKSYLKASVDTFSIVNKYKNNALINDYIIRYLLLAGQYFIISVGVVITKLTADYIGIEKSNIIIYVTGITLIFKKLFASITQSVLSSTVAIFVVFIRTGIVGKFERDIEEDKKSKLKKAAVKSELLGMVKKGYYKLEFGSEGIEELQDLFDVYTELYGDPIDIIKEYHNKIVSNFLNEQLIKAR</sequence>
<evidence type="ECO:0000313" key="10">
    <source>
        <dbReference type="EMBL" id="ORX84881.1"/>
    </source>
</evidence>
<comment type="similarity">
    <text evidence="3">Belongs to the CTL (choline transporter-like) family.</text>
</comment>
<reference evidence="10 11" key="1">
    <citation type="submission" date="2016-08" db="EMBL/GenBank/DDBJ databases">
        <title>A Parts List for Fungal Cellulosomes Revealed by Comparative Genomics.</title>
        <authorList>
            <consortium name="DOE Joint Genome Institute"/>
            <person name="Haitjema C.H."/>
            <person name="Gilmore S.P."/>
            <person name="Henske J.K."/>
            <person name="Solomon K.V."/>
            <person name="De Groot R."/>
            <person name="Kuo A."/>
            <person name="Mondo S.J."/>
            <person name="Salamov A.A."/>
            <person name="Labutti K."/>
            <person name="Zhao Z."/>
            <person name="Chiniquy J."/>
            <person name="Barry K."/>
            <person name="Brewer H.M."/>
            <person name="Purvine S.O."/>
            <person name="Wright A.T."/>
            <person name="Boxma B."/>
            <person name="Van Alen T."/>
            <person name="Hackstein J.H."/>
            <person name="Baker S.E."/>
            <person name="Grigoriev I.V."/>
            <person name="O'Malley M.A."/>
        </authorList>
    </citation>
    <scope>NUCLEOTIDE SEQUENCE [LARGE SCALE GENOMIC DNA]</scope>
    <source>
        <strain evidence="10 11">S4</strain>
    </source>
</reference>
<feature type="transmembrane region" description="Helical" evidence="9">
    <location>
        <begin position="429"/>
        <end position="452"/>
    </location>
</feature>
<feature type="transmembrane region" description="Helical" evidence="9">
    <location>
        <begin position="601"/>
        <end position="625"/>
    </location>
</feature>
<dbReference type="Proteomes" id="UP000193944">
    <property type="component" value="Unassembled WGS sequence"/>
</dbReference>
<keyword evidence="5 9" id="KW-0812">Transmembrane</keyword>
<dbReference type="Pfam" id="PF04515">
    <property type="entry name" value="Choline_transpo"/>
    <property type="match status" value="1"/>
</dbReference>
<feature type="transmembrane region" description="Helical" evidence="9">
    <location>
        <begin position="225"/>
        <end position="243"/>
    </location>
</feature>
<feature type="transmembrane region" description="Helical" evidence="9">
    <location>
        <begin position="536"/>
        <end position="554"/>
    </location>
</feature>
<dbReference type="EMBL" id="MCFG01000044">
    <property type="protein sequence ID" value="ORX84881.1"/>
    <property type="molecule type" value="Genomic_DNA"/>
</dbReference>
<accession>A0A1Y1XGK1</accession>
<dbReference type="PANTHER" id="PTHR12385">
    <property type="entry name" value="CHOLINE TRANSPORTER-LIKE (SLC FAMILY 44)"/>
    <property type="match status" value="1"/>
</dbReference>
<evidence type="ECO:0000256" key="3">
    <source>
        <dbReference type="ARBA" id="ARBA00007168"/>
    </source>
</evidence>
<comment type="function">
    <text evidence="1">Probably involved in transport through the plasma membrane.</text>
</comment>
<feature type="transmembrane region" description="Helical" evidence="9">
    <location>
        <begin position="718"/>
        <end position="740"/>
    </location>
</feature>
<evidence type="ECO:0000256" key="7">
    <source>
        <dbReference type="ARBA" id="ARBA00023136"/>
    </source>
</evidence>